<accession>A0A1U9NIJ4</accession>
<dbReference type="AlphaFoldDB" id="A0A1U9NIJ4"/>
<evidence type="ECO:0000313" key="2">
    <source>
        <dbReference type="EMBL" id="AQT67645.1"/>
    </source>
</evidence>
<feature type="transmembrane region" description="Helical" evidence="1">
    <location>
        <begin position="108"/>
        <end position="133"/>
    </location>
</feature>
<keyword evidence="1" id="KW-0472">Membrane</keyword>
<keyword evidence="1" id="KW-1133">Transmembrane helix</keyword>
<dbReference type="RefSeq" id="WP_146660001.1">
    <property type="nucleotide sequence ID" value="NZ_CP019791.1"/>
</dbReference>
<dbReference type="Proteomes" id="UP000189674">
    <property type="component" value="Chromosome"/>
</dbReference>
<protein>
    <recommendedName>
        <fullName evidence="4">Zinc-ribbon domain-containing protein</fullName>
    </recommendedName>
</protein>
<gene>
    <name evidence="2" type="ORF">STSP2_00793</name>
</gene>
<organism evidence="2 3">
    <name type="scientific">Anaerohalosphaera lusitana</name>
    <dbReference type="NCBI Taxonomy" id="1936003"/>
    <lineage>
        <taxon>Bacteria</taxon>
        <taxon>Pseudomonadati</taxon>
        <taxon>Planctomycetota</taxon>
        <taxon>Phycisphaerae</taxon>
        <taxon>Sedimentisphaerales</taxon>
        <taxon>Anaerohalosphaeraceae</taxon>
        <taxon>Anaerohalosphaera</taxon>
    </lineage>
</organism>
<sequence length="136" mass="14152">MRCHKCGAETGNDNFCSRCGIELEHDTFSDAAEPIPPEHAEAGMGDRRRVSAVAVVGFLLGLGAFVMLFIDVAWFWCAMAAAVLGVVVSAAGVKVTEANKQVLSGKTAAWMGIALGAAFVLMCGALIVLGVLAPVR</sequence>
<dbReference type="EMBL" id="CP019791">
    <property type="protein sequence ID" value="AQT67645.1"/>
    <property type="molecule type" value="Genomic_DNA"/>
</dbReference>
<keyword evidence="1" id="KW-0812">Transmembrane</keyword>
<evidence type="ECO:0000256" key="1">
    <source>
        <dbReference type="SAM" id="Phobius"/>
    </source>
</evidence>
<name>A0A1U9NIJ4_9BACT</name>
<keyword evidence="3" id="KW-1185">Reference proteome</keyword>
<feature type="transmembrane region" description="Helical" evidence="1">
    <location>
        <begin position="50"/>
        <end position="67"/>
    </location>
</feature>
<evidence type="ECO:0008006" key="4">
    <source>
        <dbReference type="Google" id="ProtNLM"/>
    </source>
</evidence>
<dbReference type="KEGG" id="alus:STSP2_00793"/>
<reference evidence="3" key="1">
    <citation type="submission" date="2017-02" db="EMBL/GenBank/DDBJ databases">
        <title>Comparative genomics and description of representatives of a novel lineage of planctomycetes thriving in anoxic sediments.</title>
        <authorList>
            <person name="Spring S."/>
            <person name="Bunk B."/>
            <person name="Sproer C."/>
        </authorList>
    </citation>
    <scope>NUCLEOTIDE SEQUENCE [LARGE SCALE GENOMIC DNA]</scope>
    <source>
        <strain evidence="3">ST-NAGAB-D1</strain>
    </source>
</reference>
<dbReference type="STRING" id="1936003.STSP2_00793"/>
<proteinExistence type="predicted"/>
<feature type="transmembrane region" description="Helical" evidence="1">
    <location>
        <begin position="73"/>
        <end position="96"/>
    </location>
</feature>
<evidence type="ECO:0000313" key="3">
    <source>
        <dbReference type="Proteomes" id="UP000189674"/>
    </source>
</evidence>